<dbReference type="AlphaFoldDB" id="A0A0C3JCF8"/>
<reference evidence="1 2" key="1">
    <citation type="submission" date="2014-04" db="EMBL/GenBank/DDBJ databases">
        <authorList>
            <consortium name="DOE Joint Genome Institute"/>
            <person name="Kuo A."/>
            <person name="Kohler A."/>
            <person name="Costa M.D."/>
            <person name="Nagy L.G."/>
            <person name="Floudas D."/>
            <person name="Copeland A."/>
            <person name="Barry K.W."/>
            <person name="Cichocki N."/>
            <person name="Veneault-Fourrey C."/>
            <person name="LaButti K."/>
            <person name="Lindquist E.A."/>
            <person name="Lipzen A."/>
            <person name="Lundell T."/>
            <person name="Morin E."/>
            <person name="Murat C."/>
            <person name="Sun H."/>
            <person name="Tunlid A."/>
            <person name="Henrissat B."/>
            <person name="Grigoriev I.V."/>
            <person name="Hibbett D.S."/>
            <person name="Martin F."/>
            <person name="Nordberg H.P."/>
            <person name="Cantor M.N."/>
            <person name="Hua S.X."/>
        </authorList>
    </citation>
    <scope>NUCLEOTIDE SEQUENCE [LARGE SCALE GENOMIC DNA]</scope>
    <source>
        <strain evidence="1 2">Marx 270</strain>
    </source>
</reference>
<dbReference type="HOGENOM" id="CLU_208800_0_0_1"/>
<organism evidence="1 2">
    <name type="scientific">Pisolithus tinctorius Marx 270</name>
    <dbReference type="NCBI Taxonomy" id="870435"/>
    <lineage>
        <taxon>Eukaryota</taxon>
        <taxon>Fungi</taxon>
        <taxon>Dikarya</taxon>
        <taxon>Basidiomycota</taxon>
        <taxon>Agaricomycotina</taxon>
        <taxon>Agaricomycetes</taxon>
        <taxon>Agaricomycetidae</taxon>
        <taxon>Boletales</taxon>
        <taxon>Sclerodermatineae</taxon>
        <taxon>Pisolithaceae</taxon>
        <taxon>Pisolithus</taxon>
    </lineage>
</organism>
<evidence type="ECO:0000313" key="1">
    <source>
        <dbReference type="EMBL" id="KIN95321.1"/>
    </source>
</evidence>
<reference evidence="2" key="2">
    <citation type="submission" date="2015-01" db="EMBL/GenBank/DDBJ databases">
        <title>Evolutionary Origins and Diversification of the Mycorrhizal Mutualists.</title>
        <authorList>
            <consortium name="DOE Joint Genome Institute"/>
            <consortium name="Mycorrhizal Genomics Consortium"/>
            <person name="Kohler A."/>
            <person name="Kuo A."/>
            <person name="Nagy L.G."/>
            <person name="Floudas D."/>
            <person name="Copeland A."/>
            <person name="Barry K.W."/>
            <person name="Cichocki N."/>
            <person name="Veneault-Fourrey C."/>
            <person name="LaButti K."/>
            <person name="Lindquist E.A."/>
            <person name="Lipzen A."/>
            <person name="Lundell T."/>
            <person name="Morin E."/>
            <person name="Murat C."/>
            <person name="Riley R."/>
            <person name="Ohm R."/>
            <person name="Sun H."/>
            <person name="Tunlid A."/>
            <person name="Henrissat B."/>
            <person name="Grigoriev I.V."/>
            <person name="Hibbett D.S."/>
            <person name="Martin F."/>
        </authorList>
    </citation>
    <scope>NUCLEOTIDE SEQUENCE [LARGE SCALE GENOMIC DNA]</scope>
    <source>
        <strain evidence="2">Marx 270</strain>
    </source>
</reference>
<keyword evidence="2" id="KW-1185">Reference proteome</keyword>
<feature type="non-terminal residue" evidence="1">
    <location>
        <position position="56"/>
    </location>
</feature>
<proteinExistence type="predicted"/>
<dbReference type="InParanoid" id="A0A0C3JCF8"/>
<dbReference type="EMBL" id="KN832070">
    <property type="protein sequence ID" value="KIN95321.1"/>
    <property type="molecule type" value="Genomic_DNA"/>
</dbReference>
<feature type="non-terminal residue" evidence="1">
    <location>
        <position position="1"/>
    </location>
</feature>
<gene>
    <name evidence="1" type="ORF">M404DRAFT_41201</name>
</gene>
<protein>
    <submittedName>
        <fullName evidence="1">Uncharacterized protein</fullName>
    </submittedName>
</protein>
<name>A0A0C3JCF8_PISTI</name>
<accession>A0A0C3JCF8</accession>
<dbReference type="OrthoDB" id="3260975at2759"/>
<sequence>QPDGEEGQRRYLSQLASWAMKHGETMRVTEHTPYHLKPGTAMICSGECFRCGTHGH</sequence>
<dbReference type="Proteomes" id="UP000054217">
    <property type="component" value="Unassembled WGS sequence"/>
</dbReference>
<evidence type="ECO:0000313" key="2">
    <source>
        <dbReference type="Proteomes" id="UP000054217"/>
    </source>
</evidence>